<dbReference type="Proteomes" id="UP000006821">
    <property type="component" value="Chromosome"/>
</dbReference>
<accession>Q608C7</accession>
<protein>
    <submittedName>
        <fullName evidence="2">Uncharacterized protein</fullName>
    </submittedName>
</protein>
<name>Q608C7_METCA</name>
<organism evidence="2 3">
    <name type="scientific">Methylococcus capsulatus (strain ATCC 33009 / NCIMB 11132 / Bath)</name>
    <dbReference type="NCBI Taxonomy" id="243233"/>
    <lineage>
        <taxon>Bacteria</taxon>
        <taxon>Pseudomonadati</taxon>
        <taxon>Pseudomonadota</taxon>
        <taxon>Gammaproteobacteria</taxon>
        <taxon>Methylococcales</taxon>
        <taxon>Methylococcaceae</taxon>
        <taxon>Methylococcus</taxon>
    </lineage>
</organism>
<evidence type="ECO:0000313" key="2">
    <source>
        <dbReference type="EMBL" id="AAU92158.1"/>
    </source>
</evidence>
<evidence type="ECO:0000256" key="1">
    <source>
        <dbReference type="SAM" id="MobiDB-lite"/>
    </source>
</evidence>
<dbReference type="HOGENOM" id="CLU_2479760_0_0_6"/>
<dbReference type="AlphaFoldDB" id="Q608C7"/>
<feature type="compositionally biased region" description="Basic and acidic residues" evidence="1">
    <location>
        <begin position="77"/>
        <end position="87"/>
    </location>
</feature>
<evidence type="ECO:0000313" key="3">
    <source>
        <dbReference type="Proteomes" id="UP000006821"/>
    </source>
</evidence>
<dbReference type="EMBL" id="AE017282">
    <property type="protein sequence ID" value="AAU92158.1"/>
    <property type="molecule type" value="Genomic_DNA"/>
</dbReference>
<sequence>MSGRQKPSRRRYTAEFEEQPVKRMLWVASHGDGGVGVGGWRRADSQRAGAPSSAIRAWGVGRGAGGSECATRATVGQREEDRLKKTI</sequence>
<dbReference type="KEGG" id="mca:MCA1568"/>
<reference evidence="2 3" key="1">
    <citation type="journal article" date="2004" name="PLoS Biol.">
        <title>Genomic insights into methanotrophy: the complete genome sequence of Methylococcus capsulatus (Bath).</title>
        <authorList>
            <person name="Ward N.L."/>
            <person name="Larsen O."/>
            <person name="Sakwa J."/>
            <person name="Bruseth L."/>
            <person name="Khouri H.M."/>
            <person name="Durkin A.S."/>
            <person name="Dimitrov G."/>
            <person name="Jiang L."/>
            <person name="Scanlan D."/>
            <person name="Kang K.H."/>
            <person name="Lewis M.R."/>
            <person name="Nelson K.E."/>
            <person name="Methe B.A."/>
            <person name="Wu M."/>
            <person name="Heidelberg J.F."/>
            <person name="Paulsen I.T."/>
            <person name="Fouts D.E."/>
            <person name="Ravel J."/>
            <person name="Tettelin H."/>
            <person name="Ren Q."/>
            <person name="Read T.D."/>
            <person name="DeBoy R.T."/>
            <person name="Seshadri R."/>
            <person name="Salzberg S.L."/>
            <person name="Jensen H.B."/>
            <person name="Birkeland N.K."/>
            <person name="Nelson W.C."/>
            <person name="Dodson R.J."/>
            <person name="Grindhaug S.H."/>
            <person name="Holt I.E."/>
            <person name="Eidhammer I."/>
            <person name="Jonasen I."/>
            <person name="Vanaken S."/>
            <person name="Utterback T.R."/>
            <person name="Feldblyum T.V."/>
            <person name="Fraser C.M."/>
            <person name="Lillehaug J.R."/>
            <person name="Eisen J.A."/>
        </authorList>
    </citation>
    <scope>NUCLEOTIDE SEQUENCE [LARGE SCALE GENOMIC DNA]</scope>
    <source>
        <strain evidence="3">ATCC 33009 / NCIMB 11132 / Bath</strain>
    </source>
</reference>
<feature type="region of interest" description="Disordered" evidence="1">
    <location>
        <begin position="59"/>
        <end position="87"/>
    </location>
</feature>
<proteinExistence type="predicted"/>
<gene>
    <name evidence="2" type="ordered locus">MCA1568</name>
</gene>